<accession>A0A813NPL3</accession>
<evidence type="ECO:0000256" key="6">
    <source>
        <dbReference type="ARBA" id="ARBA00023211"/>
    </source>
</evidence>
<dbReference type="Gene3D" id="3.10.310.20">
    <property type="entry name" value="DHHA2 domain"/>
    <property type="match status" value="1"/>
</dbReference>
<dbReference type="Proteomes" id="UP000663829">
    <property type="component" value="Unassembled WGS sequence"/>
</dbReference>
<dbReference type="GO" id="GO:0004427">
    <property type="term" value="F:inorganic diphosphate phosphatase activity"/>
    <property type="evidence" value="ECO:0007669"/>
    <property type="project" value="UniProtKB-EC"/>
</dbReference>
<dbReference type="InterPro" id="IPR038222">
    <property type="entry name" value="DHHA2_dom_sf"/>
</dbReference>
<evidence type="ECO:0000256" key="4">
    <source>
        <dbReference type="ARBA" id="ARBA00022723"/>
    </source>
</evidence>
<dbReference type="PANTHER" id="PTHR12112">
    <property type="entry name" value="BNIP - RELATED"/>
    <property type="match status" value="1"/>
</dbReference>
<comment type="cofactor">
    <cofactor evidence="1">
        <name>Mn(2+)</name>
        <dbReference type="ChEBI" id="CHEBI:29035"/>
    </cofactor>
</comment>
<protein>
    <recommendedName>
        <fullName evidence="3">inorganic diphosphatase</fullName>
        <ecNumber evidence="3">3.6.1.1</ecNumber>
    </recommendedName>
    <alternativeName>
        <fullName evidence="7">Pyrophosphate phospho-hydrolase</fullName>
    </alternativeName>
</protein>
<dbReference type="GO" id="GO:0046872">
    <property type="term" value="F:metal ion binding"/>
    <property type="evidence" value="ECO:0007669"/>
    <property type="project" value="UniProtKB-KW"/>
</dbReference>
<name>A0A813NPL3_9BILA</name>
<keyword evidence="4" id="KW-0479">Metal-binding</keyword>
<dbReference type="InterPro" id="IPR001667">
    <property type="entry name" value="DDH_dom"/>
</dbReference>
<reference evidence="10" key="1">
    <citation type="submission" date="2021-02" db="EMBL/GenBank/DDBJ databases">
        <authorList>
            <person name="Nowell W R."/>
        </authorList>
    </citation>
    <scope>NUCLEOTIDE SEQUENCE</scope>
</reference>
<evidence type="ECO:0000259" key="9">
    <source>
        <dbReference type="SMART" id="SM01131"/>
    </source>
</evidence>
<keyword evidence="6" id="KW-0464">Manganese</keyword>
<sequence length="348" mass="39340">MLELPNSGLKLASTFFFPQKFSFIRSISKMSSSETAVFGHSNPDTDAIASAIVYATFLNRMGVKAKPYRLADVNNETTFVLHEANVEQPDFVGDLPDGTEVALVDHNESQQSVQNIKKLKITRVVDHHKLGDLTTSSPIFIRMEPVGCTGTILAKLFRENDLDIDKSTARLLVSSILSDTLHFRSTTTSDDDRKLLDYLTPIAEIKDVKDYALKMFEAKSDISNMSPDKILKLDYKIFPFDNEKWAIGVIETTNPKHALDRKQELLDEINKEKKESQLNGLLFSVIDILKETNLTFAVSDRENEILKEVFNADVKDNVADLGNRISRKKQIVPDLEAYLNERRAMHDK</sequence>
<dbReference type="Proteomes" id="UP000681722">
    <property type="component" value="Unassembled WGS sequence"/>
</dbReference>
<evidence type="ECO:0000256" key="8">
    <source>
        <dbReference type="ARBA" id="ARBA00047820"/>
    </source>
</evidence>
<evidence type="ECO:0000256" key="5">
    <source>
        <dbReference type="ARBA" id="ARBA00022801"/>
    </source>
</evidence>
<keyword evidence="5" id="KW-0378">Hydrolase</keyword>
<dbReference type="Pfam" id="PF02833">
    <property type="entry name" value="DHHA2"/>
    <property type="match status" value="1"/>
</dbReference>
<evidence type="ECO:0000313" key="10">
    <source>
        <dbReference type="EMBL" id="CAF0739580.1"/>
    </source>
</evidence>
<dbReference type="FunFam" id="3.90.1640.10:FF:000001">
    <property type="entry name" value="Probable manganese-dependent inorganic pyrophosphatase"/>
    <property type="match status" value="1"/>
</dbReference>
<comment type="similarity">
    <text evidence="2">Belongs to the PPase class C family. Prune subfamily.</text>
</comment>
<dbReference type="SUPFAM" id="SSF64182">
    <property type="entry name" value="DHH phosphoesterases"/>
    <property type="match status" value="1"/>
</dbReference>
<organism evidence="10 12">
    <name type="scientific">Didymodactylos carnosus</name>
    <dbReference type="NCBI Taxonomy" id="1234261"/>
    <lineage>
        <taxon>Eukaryota</taxon>
        <taxon>Metazoa</taxon>
        <taxon>Spiralia</taxon>
        <taxon>Gnathifera</taxon>
        <taxon>Rotifera</taxon>
        <taxon>Eurotatoria</taxon>
        <taxon>Bdelloidea</taxon>
        <taxon>Philodinida</taxon>
        <taxon>Philodinidae</taxon>
        <taxon>Didymodactylos</taxon>
    </lineage>
</organism>
<comment type="catalytic activity">
    <reaction evidence="8">
        <text>diphosphate + H2O = 2 phosphate + H(+)</text>
        <dbReference type="Rhea" id="RHEA:24576"/>
        <dbReference type="ChEBI" id="CHEBI:15377"/>
        <dbReference type="ChEBI" id="CHEBI:15378"/>
        <dbReference type="ChEBI" id="CHEBI:33019"/>
        <dbReference type="ChEBI" id="CHEBI:43474"/>
        <dbReference type="EC" id="3.6.1.1"/>
    </reaction>
</comment>
<dbReference type="EMBL" id="CAJOBC010000013">
    <property type="protein sequence ID" value="CAF3517730.1"/>
    <property type="molecule type" value="Genomic_DNA"/>
</dbReference>
<dbReference type="OrthoDB" id="374045at2759"/>
<gene>
    <name evidence="10" type="ORF">GPM918_LOCUS181</name>
    <name evidence="11" type="ORF">SRO942_LOCUS182</name>
</gene>
<dbReference type="SMART" id="SM01131">
    <property type="entry name" value="DHHA2"/>
    <property type="match status" value="1"/>
</dbReference>
<keyword evidence="12" id="KW-1185">Reference proteome</keyword>
<dbReference type="GO" id="GO:0005737">
    <property type="term" value="C:cytoplasm"/>
    <property type="evidence" value="ECO:0007669"/>
    <property type="project" value="InterPro"/>
</dbReference>
<comment type="caution">
    <text evidence="10">The sequence shown here is derived from an EMBL/GenBank/DDBJ whole genome shotgun (WGS) entry which is preliminary data.</text>
</comment>
<dbReference type="Pfam" id="PF01368">
    <property type="entry name" value="DHH"/>
    <property type="match status" value="1"/>
</dbReference>
<dbReference type="PANTHER" id="PTHR12112:SF22">
    <property type="entry name" value="MANGANESE-DEPENDENT INORGANIC PYROPHOSPHATASE-RELATED"/>
    <property type="match status" value="1"/>
</dbReference>
<evidence type="ECO:0000313" key="12">
    <source>
        <dbReference type="Proteomes" id="UP000663829"/>
    </source>
</evidence>
<dbReference type="InterPro" id="IPR038763">
    <property type="entry name" value="DHH_sf"/>
</dbReference>
<evidence type="ECO:0000256" key="1">
    <source>
        <dbReference type="ARBA" id="ARBA00001936"/>
    </source>
</evidence>
<evidence type="ECO:0000313" key="11">
    <source>
        <dbReference type="EMBL" id="CAF3517730.1"/>
    </source>
</evidence>
<dbReference type="EC" id="3.6.1.1" evidence="3"/>
<dbReference type="NCBIfam" id="NF003877">
    <property type="entry name" value="PRK05427.1"/>
    <property type="match status" value="1"/>
</dbReference>
<evidence type="ECO:0000256" key="3">
    <source>
        <dbReference type="ARBA" id="ARBA00012146"/>
    </source>
</evidence>
<evidence type="ECO:0000256" key="7">
    <source>
        <dbReference type="ARBA" id="ARBA00032535"/>
    </source>
</evidence>
<feature type="domain" description="DHHA2" evidence="9">
    <location>
        <begin position="212"/>
        <end position="339"/>
    </location>
</feature>
<proteinExistence type="inferred from homology"/>
<dbReference type="Gene3D" id="3.90.1640.10">
    <property type="entry name" value="inorganic pyrophosphatase (n-terminal core)"/>
    <property type="match status" value="1"/>
</dbReference>
<dbReference type="InterPro" id="IPR004097">
    <property type="entry name" value="DHHA2"/>
</dbReference>
<dbReference type="EMBL" id="CAJNOQ010000013">
    <property type="protein sequence ID" value="CAF0739580.1"/>
    <property type="molecule type" value="Genomic_DNA"/>
</dbReference>
<evidence type="ECO:0000256" key="2">
    <source>
        <dbReference type="ARBA" id="ARBA00010331"/>
    </source>
</evidence>
<dbReference type="AlphaFoldDB" id="A0A813NPL3"/>